<dbReference type="Pfam" id="PF13419">
    <property type="entry name" value="HAD_2"/>
    <property type="match status" value="1"/>
</dbReference>
<dbReference type="NCBIfam" id="TIGR01549">
    <property type="entry name" value="HAD-SF-IA-v1"/>
    <property type="match status" value="1"/>
</dbReference>
<organism evidence="1 2">
    <name type="scientific">Clostridium cellulovorans (strain ATCC 35296 / DSM 3052 / OCM 3 / 743B)</name>
    <dbReference type="NCBI Taxonomy" id="573061"/>
    <lineage>
        <taxon>Bacteria</taxon>
        <taxon>Bacillati</taxon>
        <taxon>Bacillota</taxon>
        <taxon>Clostridia</taxon>
        <taxon>Eubacteriales</taxon>
        <taxon>Clostridiaceae</taxon>
        <taxon>Clostridium</taxon>
    </lineage>
</organism>
<dbReference type="PRINTS" id="PR00413">
    <property type="entry name" value="HADHALOGNASE"/>
</dbReference>
<reference evidence="1 2" key="1">
    <citation type="submission" date="2010-08" db="EMBL/GenBank/DDBJ databases">
        <title>Complete sequence of Clostridium cellulovorans 743B.</title>
        <authorList>
            <consortium name="US DOE Joint Genome Institute"/>
            <person name="Lucas S."/>
            <person name="Copeland A."/>
            <person name="Lapidus A."/>
            <person name="Cheng J.-F."/>
            <person name="Bruce D."/>
            <person name="Goodwin L."/>
            <person name="Pitluck S."/>
            <person name="Chertkov O."/>
            <person name="Detter J.C."/>
            <person name="Han C."/>
            <person name="Tapia R."/>
            <person name="Land M."/>
            <person name="Hauser L."/>
            <person name="Chang Y.-J."/>
            <person name="Jeffries C."/>
            <person name="Kyrpides N."/>
            <person name="Ivanova N."/>
            <person name="Mikhailova N."/>
            <person name="Hemme C.L."/>
            <person name="Woyke T."/>
        </authorList>
    </citation>
    <scope>NUCLEOTIDE SEQUENCE [LARGE SCALE GENOMIC DNA]</scope>
    <source>
        <strain evidence="2">ATCC 35296 / DSM 3052 / OCM 3 / 743B</strain>
    </source>
</reference>
<dbReference type="Proteomes" id="UP000002730">
    <property type="component" value="Chromosome"/>
</dbReference>
<dbReference type="STRING" id="573061.Clocel_4300"/>
<dbReference type="Gene3D" id="3.40.50.1000">
    <property type="entry name" value="HAD superfamily/HAD-like"/>
    <property type="match status" value="1"/>
</dbReference>
<gene>
    <name evidence="1" type="ordered locus">Clocel_4300</name>
</gene>
<dbReference type="EMBL" id="CP002160">
    <property type="protein sequence ID" value="ADL53957.1"/>
    <property type="molecule type" value="Genomic_DNA"/>
</dbReference>
<dbReference type="GO" id="GO:0016787">
    <property type="term" value="F:hydrolase activity"/>
    <property type="evidence" value="ECO:0007669"/>
    <property type="project" value="UniProtKB-KW"/>
</dbReference>
<dbReference type="HOGENOM" id="CLU_1141008_0_0_9"/>
<keyword evidence="1" id="KW-0378">Hydrolase</keyword>
<dbReference type="KEGG" id="ccb:Clocel_4300"/>
<dbReference type="AlphaFoldDB" id="D9SNG5"/>
<dbReference type="OrthoDB" id="9131041at2"/>
<accession>D9SNG5</accession>
<proteinExistence type="predicted"/>
<protein>
    <submittedName>
        <fullName evidence="1">HAD-superfamily hydrolase, subfamily IA, variant 3</fullName>
    </submittedName>
</protein>
<dbReference type="eggNOG" id="COG1011">
    <property type="taxonomic scope" value="Bacteria"/>
</dbReference>
<name>D9SNG5_CLOC7</name>
<dbReference type="InterPro" id="IPR006439">
    <property type="entry name" value="HAD-SF_hydro_IA"/>
</dbReference>
<evidence type="ECO:0000313" key="2">
    <source>
        <dbReference type="Proteomes" id="UP000002730"/>
    </source>
</evidence>
<dbReference type="RefSeq" id="WP_010074314.1">
    <property type="nucleotide sequence ID" value="NC_014393.1"/>
</dbReference>
<dbReference type="InterPro" id="IPR036412">
    <property type="entry name" value="HAD-like_sf"/>
</dbReference>
<dbReference type="InterPro" id="IPR041492">
    <property type="entry name" value="HAD_2"/>
</dbReference>
<dbReference type="PANTHER" id="PTHR47829:SF1">
    <property type="entry name" value="HAD FAMILY PHOSPHATASE"/>
    <property type="match status" value="1"/>
</dbReference>
<keyword evidence="2" id="KW-1185">Reference proteome</keyword>
<evidence type="ECO:0000313" key="1">
    <source>
        <dbReference type="EMBL" id="ADL53957.1"/>
    </source>
</evidence>
<dbReference type="NCBIfam" id="TIGR01509">
    <property type="entry name" value="HAD-SF-IA-v3"/>
    <property type="match status" value="1"/>
</dbReference>
<sequence length="250" mass="28978">MKLISTNPLSEYNNKIKAILFDSGRVLNVPTTGHWFITNNFFTYVDKKKFDSIPTDIKRLAFYEAGKFIHTKKLILDEQEEYTYFLEYYKIFSRCLPELGLANNDIESITKDYVYNYNKYSFFEDVINVIPKLSESYKLAVISDAWPSLENVYKAAGLRDYFSSFVISSKKGVSKPNELMYKTALEELDVSPDEALFIDDNIKNCDGALKLGINSLVLCRDLDSYAYHKLFKRNYTVVRNLTVVKNLLNI</sequence>
<dbReference type="SUPFAM" id="SSF56784">
    <property type="entry name" value="HAD-like"/>
    <property type="match status" value="1"/>
</dbReference>
<dbReference type="InterPro" id="IPR052898">
    <property type="entry name" value="ACAD10-like"/>
</dbReference>
<dbReference type="InterPro" id="IPR023214">
    <property type="entry name" value="HAD_sf"/>
</dbReference>
<dbReference type="PANTHER" id="PTHR47829">
    <property type="entry name" value="HYDROLASE, PUTATIVE (AFU_ORTHOLOGUE AFUA_1G12880)-RELATED"/>
    <property type="match status" value="1"/>
</dbReference>